<dbReference type="RefSeq" id="WP_122182626.1">
    <property type="nucleotide sequence ID" value="NZ_RFFJ01000016.1"/>
</dbReference>
<keyword evidence="4" id="KW-1185">Reference proteome</keyword>
<reference evidence="3 4" key="1">
    <citation type="submission" date="2018-10" db="EMBL/GenBank/DDBJ databases">
        <title>Isolation, diversity and antifungal activity of actinobacteria from wheat.</title>
        <authorList>
            <person name="Han C."/>
        </authorList>
    </citation>
    <scope>NUCLEOTIDE SEQUENCE [LARGE SCALE GENOMIC DNA]</scope>
    <source>
        <strain evidence="3 4">NEAU-YY642</strain>
    </source>
</reference>
<proteinExistence type="predicted"/>
<name>A0A3M2M473_9ACTN</name>
<evidence type="ECO:0000256" key="1">
    <source>
        <dbReference type="SAM" id="MobiDB-lite"/>
    </source>
</evidence>
<protein>
    <submittedName>
        <fullName evidence="3">Uncharacterized protein</fullName>
    </submittedName>
</protein>
<comment type="caution">
    <text evidence="3">The sequence shown here is derived from an EMBL/GenBank/DDBJ whole genome shotgun (WGS) entry which is preliminary data.</text>
</comment>
<evidence type="ECO:0000256" key="2">
    <source>
        <dbReference type="SAM" id="Phobius"/>
    </source>
</evidence>
<dbReference type="EMBL" id="RFFJ01000016">
    <property type="protein sequence ID" value="RMI44419.1"/>
    <property type="molecule type" value="Genomic_DNA"/>
</dbReference>
<feature type="transmembrane region" description="Helical" evidence="2">
    <location>
        <begin position="203"/>
        <end position="229"/>
    </location>
</feature>
<gene>
    <name evidence="3" type="ORF">EBN88_05305</name>
</gene>
<feature type="region of interest" description="Disordered" evidence="1">
    <location>
        <begin position="1"/>
        <end position="86"/>
    </location>
</feature>
<feature type="transmembrane region" description="Helical" evidence="2">
    <location>
        <begin position="129"/>
        <end position="148"/>
    </location>
</feature>
<evidence type="ECO:0000313" key="4">
    <source>
        <dbReference type="Proteomes" id="UP000278673"/>
    </source>
</evidence>
<feature type="compositionally biased region" description="Acidic residues" evidence="1">
    <location>
        <begin position="60"/>
        <end position="79"/>
    </location>
</feature>
<sequence>MTGIDWWRTSAPQPTAPQPPADPQAGHWWDALYDDPSTGDVFGVKQPAESPTVPVKTEEAPEGTEEAEGADAEEAEGDGGDWGRYEPAPVADWRTGEQWRKWDGQQLATRTDQAAETARSVWRYGGRHVLWLGASASLGWYLGWPQWQRAWITDLGEADSIGLAIGVGAACVGVCLLPAAWARRLGQRLDNLTADAIDHPFRLFAPLLGWVGAVPLVSAAIGLCLYAPAAL</sequence>
<organism evidence="3 4">
    <name type="scientific">Streptomyces triticirhizae</name>
    <dbReference type="NCBI Taxonomy" id="2483353"/>
    <lineage>
        <taxon>Bacteria</taxon>
        <taxon>Bacillati</taxon>
        <taxon>Actinomycetota</taxon>
        <taxon>Actinomycetes</taxon>
        <taxon>Kitasatosporales</taxon>
        <taxon>Streptomycetaceae</taxon>
        <taxon>Streptomyces</taxon>
    </lineage>
</organism>
<dbReference type="AlphaFoldDB" id="A0A3M2M473"/>
<evidence type="ECO:0000313" key="3">
    <source>
        <dbReference type="EMBL" id="RMI44419.1"/>
    </source>
</evidence>
<dbReference type="Proteomes" id="UP000278673">
    <property type="component" value="Unassembled WGS sequence"/>
</dbReference>
<keyword evidence="2" id="KW-0472">Membrane</keyword>
<keyword evidence="2" id="KW-0812">Transmembrane</keyword>
<keyword evidence="2" id="KW-1133">Transmembrane helix</keyword>
<accession>A0A3M2M473</accession>
<feature type="transmembrane region" description="Helical" evidence="2">
    <location>
        <begin position="160"/>
        <end position="182"/>
    </location>
</feature>